<feature type="region of interest" description="Disordered" evidence="1">
    <location>
        <begin position="78"/>
        <end position="102"/>
    </location>
</feature>
<dbReference type="InterPro" id="IPR052670">
    <property type="entry name" value="UPF0654_domain"/>
</dbReference>
<reference evidence="2" key="1">
    <citation type="submission" date="2014-08" db="EMBL/GenBank/DDBJ databases">
        <authorList>
            <person name="Sharma Rahul"/>
            <person name="Thines Marco"/>
        </authorList>
    </citation>
    <scope>NUCLEOTIDE SEQUENCE</scope>
</reference>
<feature type="compositionally biased region" description="Basic and acidic residues" evidence="1">
    <location>
        <begin position="83"/>
        <end position="102"/>
    </location>
</feature>
<dbReference type="AlphaFoldDB" id="A0A0F7SWF2"/>
<dbReference type="EMBL" id="LN483332">
    <property type="protein sequence ID" value="CED85109.1"/>
    <property type="molecule type" value="Genomic_DNA"/>
</dbReference>
<evidence type="ECO:0000313" key="2">
    <source>
        <dbReference type="EMBL" id="CED85109.1"/>
    </source>
</evidence>
<dbReference type="PANTHER" id="PTHR36576">
    <property type="entry name" value="UPF0654 PROTEIN C11D3.01C-RELATED"/>
    <property type="match status" value="1"/>
</dbReference>
<dbReference type="Pfam" id="PF10346">
    <property type="entry name" value="Con-6"/>
    <property type="match status" value="2"/>
</dbReference>
<dbReference type="InterPro" id="IPR018824">
    <property type="entry name" value="Conidiation-specific_6"/>
</dbReference>
<dbReference type="GO" id="GO:0005737">
    <property type="term" value="C:cytoplasm"/>
    <property type="evidence" value="ECO:0007669"/>
    <property type="project" value="TreeGrafter"/>
</dbReference>
<name>A0A0F7SWF2_PHARH</name>
<dbReference type="PANTHER" id="PTHR36576:SF1">
    <property type="entry name" value="UPF0654 PROTEIN C11D3.01C-RELATED"/>
    <property type="match status" value="1"/>
</dbReference>
<organism evidence="2">
    <name type="scientific">Phaffia rhodozyma</name>
    <name type="common">Yeast</name>
    <name type="synonym">Xanthophyllomyces dendrorhous</name>
    <dbReference type="NCBI Taxonomy" id="264483"/>
    <lineage>
        <taxon>Eukaryota</taxon>
        <taxon>Fungi</taxon>
        <taxon>Dikarya</taxon>
        <taxon>Basidiomycota</taxon>
        <taxon>Agaricomycotina</taxon>
        <taxon>Tremellomycetes</taxon>
        <taxon>Cystofilobasidiales</taxon>
        <taxon>Mrakiaceae</taxon>
        <taxon>Phaffia</taxon>
    </lineage>
</organism>
<accession>A0A0F7SWF2</accession>
<protein>
    <submittedName>
        <fullName evidence="2">Conidiation-specific protein 6</fullName>
    </submittedName>
</protein>
<sequence length="102" mass="11079">MSPVSPKSPQKSNHVKDPVRVAAGYKATLHNSKASDLAHEHAQQMLNQIEHKNDLTEVSAQGQKEHLVHVLAGHKATLASSRTSEEAKARSRQVLKDAGETV</sequence>
<proteinExistence type="predicted"/>
<evidence type="ECO:0000256" key="1">
    <source>
        <dbReference type="SAM" id="MobiDB-lite"/>
    </source>
</evidence>